<dbReference type="Pfam" id="PF13799">
    <property type="entry name" value="DUF4183"/>
    <property type="match status" value="1"/>
</dbReference>
<dbReference type="EMBL" id="JAEOAH010000005">
    <property type="protein sequence ID" value="MBK3494479.1"/>
    <property type="molecule type" value="Genomic_DNA"/>
</dbReference>
<protein>
    <submittedName>
        <fullName evidence="2">DUF4183 domain-containing protein</fullName>
    </submittedName>
</protein>
<evidence type="ECO:0000313" key="3">
    <source>
        <dbReference type="Proteomes" id="UP000618943"/>
    </source>
</evidence>
<reference evidence="2 3" key="1">
    <citation type="submission" date="2020-12" db="EMBL/GenBank/DDBJ databases">
        <title>YIM B01967 draft genome.</title>
        <authorList>
            <person name="Yan X."/>
        </authorList>
    </citation>
    <scope>NUCLEOTIDE SEQUENCE [LARGE SCALE GENOMIC DNA]</scope>
    <source>
        <strain evidence="2 3">YIM B01967</strain>
    </source>
</reference>
<accession>A0ABS1H4Z9</accession>
<dbReference type="RefSeq" id="WP_200748342.1">
    <property type="nucleotide sequence ID" value="NZ_JAEOAH010000005.1"/>
</dbReference>
<sequence>MGGKTNLSNLQYQPLLFPFPELPSTVFCIKEPREVSITEFYTVSDGKKKIYTLNDCIKHAGEQKIKSTTEVSFMNLFVNGVLQPKVNYEVEEERIILKTIDAPIKDSPIILQMIAF</sequence>
<dbReference type="Proteomes" id="UP000618943">
    <property type="component" value="Unassembled WGS sequence"/>
</dbReference>
<proteinExistence type="predicted"/>
<keyword evidence="3" id="KW-1185">Reference proteome</keyword>
<evidence type="ECO:0000259" key="1">
    <source>
        <dbReference type="Pfam" id="PF13799"/>
    </source>
</evidence>
<gene>
    <name evidence="2" type="ORF">JFL43_06310</name>
</gene>
<name>A0ABS1H4Z9_9BACL</name>
<evidence type="ECO:0000313" key="2">
    <source>
        <dbReference type="EMBL" id="MBK3494479.1"/>
    </source>
</evidence>
<comment type="caution">
    <text evidence="2">The sequence shown here is derived from an EMBL/GenBank/DDBJ whole genome shotgun (WGS) entry which is preliminary data.</text>
</comment>
<organism evidence="2 3">
    <name type="scientific">Viridibacillus soli</name>
    <dbReference type="NCBI Taxonomy" id="2798301"/>
    <lineage>
        <taxon>Bacteria</taxon>
        <taxon>Bacillati</taxon>
        <taxon>Bacillota</taxon>
        <taxon>Bacilli</taxon>
        <taxon>Bacillales</taxon>
        <taxon>Caryophanaceae</taxon>
        <taxon>Viridibacillus</taxon>
    </lineage>
</organism>
<feature type="domain" description="DUF4183" evidence="1">
    <location>
        <begin position="42"/>
        <end position="113"/>
    </location>
</feature>
<dbReference type="InterPro" id="IPR025237">
    <property type="entry name" value="DUF4183"/>
</dbReference>